<dbReference type="EMBL" id="PYGD01000012">
    <property type="protein sequence ID" value="PSK89204.1"/>
    <property type="molecule type" value="Genomic_DNA"/>
</dbReference>
<evidence type="ECO:0008006" key="3">
    <source>
        <dbReference type="Google" id="ProtNLM"/>
    </source>
</evidence>
<accession>A0A2P8CW47</accession>
<gene>
    <name evidence="1" type="ORF">B0I18_1125</name>
</gene>
<proteinExistence type="predicted"/>
<sequence>MAGRAMAQSPSPMFYKEVLLNHKPYTLHSLTREMQRQSGITFSYNAARIRPNQKIKVRDGKMTVERLLALLKKRSGIAYKIVSSNHIVYVEGPKEKKKGLFARKKEPKKPQPRKVVPATLPATAASAPQLAKAPAIDSSLLPPGGRLVIVGDSSVAMGYYFSGGSNSGGAYAGSGAPKVPGEEWKDPYLDLNATADTKGENDSKTVRFLKNHLLVAGGVSVDEINYFNPGLRVGFDFLYGTLSYDMGGATQVRYGLGTSLKLDDKWNLHLNVNTGKSLSGNGSLFTRDTIPPAFPDSIDNPTYINKTYAIVTTSRLSRISLILEYQLTRGLTVSAGATLNYLTTKYSSEGLPVSFNTYAHKTIDDPDKEFRVFKPPYLLSNSYSGENPDNTKLWIGFQLSLYYRIPFTR</sequence>
<organism evidence="1 2">
    <name type="scientific">Taibaiella chishuiensis</name>
    <dbReference type="NCBI Taxonomy" id="1434707"/>
    <lineage>
        <taxon>Bacteria</taxon>
        <taxon>Pseudomonadati</taxon>
        <taxon>Bacteroidota</taxon>
        <taxon>Chitinophagia</taxon>
        <taxon>Chitinophagales</taxon>
        <taxon>Chitinophagaceae</taxon>
        <taxon>Taibaiella</taxon>
    </lineage>
</organism>
<evidence type="ECO:0000313" key="1">
    <source>
        <dbReference type="EMBL" id="PSK89204.1"/>
    </source>
</evidence>
<evidence type="ECO:0000313" key="2">
    <source>
        <dbReference type="Proteomes" id="UP000240572"/>
    </source>
</evidence>
<dbReference type="AlphaFoldDB" id="A0A2P8CW47"/>
<dbReference type="OrthoDB" id="645795at2"/>
<keyword evidence="2" id="KW-1185">Reference proteome</keyword>
<comment type="caution">
    <text evidence="1">The sequence shown here is derived from an EMBL/GenBank/DDBJ whole genome shotgun (WGS) entry which is preliminary data.</text>
</comment>
<dbReference type="RefSeq" id="WP_146146835.1">
    <property type="nucleotide sequence ID" value="NZ_PYGD01000012.1"/>
</dbReference>
<name>A0A2P8CW47_9BACT</name>
<reference evidence="1 2" key="1">
    <citation type="submission" date="2018-03" db="EMBL/GenBank/DDBJ databases">
        <title>Genomic Encyclopedia of Type Strains, Phase III (KMG-III): the genomes of soil and plant-associated and newly described type strains.</title>
        <authorList>
            <person name="Whitman W."/>
        </authorList>
    </citation>
    <scope>NUCLEOTIDE SEQUENCE [LARGE SCALE GENOMIC DNA]</scope>
    <source>
        <strain evidence="1 2">CGMCC 1.12700</strain>
    </source>
</reference>
<protein>
    <recommendedName>
        <fullName evidence="3">Secretin/TonB short N-terminal domain-containing protein</fullName>
    </recommendedName>
</protein>
<dbReference type="Proteomes" id="UP000240572">
    <property type="component" value="Unassembled WGS sequence"/>
</dbReference>